<evidence type="ECO:0000256" key="1">
    <source>
        <dbReference type="ARBA" id="ARBA00022723"/>
    </source>
</evidence>
<feature type="compositionally biased region" description="Basic and acidic residues" evidence="7">
    <location>
        <begin position="55"/>
        <end position="64"/>
    </location>
</feature>
<evidence type="ECO:0000256" key="4">
    <source>
        <dbReference type="ARBA" id="ARBA00023125"/>
    </source>
</evidence>
<evidence type="ECO:0000256" key="3">
    <source>
        <dbReference type="ARBA" id="ARBA00023015"/>
    </source>
</evidence>
<dbReference type="CDD" id="cd12148">
    <property type="entry name" value="fungal_TF_MHR"/>
    <property type="match status" value="1"/>
</dbReference>
<dbReference type="Proteomes" id="UP000799767">
    <property type="component" value="Unassembled WGS sequence"/>
</dbReference>
<keyword evidence="2" id="KW-0862">Zinc</keyword>
<keyword evidence="3" id="KW-0805">Transcription regulation</keyword>
<name>A0A6A6PGJ2_9PEZI</name>
<keyword evidence="6" id="KW-0539">Nucleus</keyword>
<protein>
    <submittedName>
        <fullName evidence="9">Fungal-specific transcription factor domain-containing protein</fullName>
    </submittedName>
</protein>
<dbReference type="InterPro" id="IPR001138">
    <property type="entry name" value="Zn2Cys6_DnaBD"/>
</dbReference>
<dbReference type="InterPro" id="IPR007219">
    <property type="entry name" value="XnlR_reg_dom"/>
</dbReference>
<dbReference type="PANTHER" id="PTHR47171">
    <property type="entry name" value="FARA-RELATED"/>
    <property type="match status" value="1"/>
</dbReference>
<keyword evidence="1" id="KW-0479">Metal-binding</keyword>
<dbReference type="GeneID" id="54479552"/>
<dbReference type="GO" id="GO:0003677">
    <property type="term" value="F:DNA binding"/>
    <property type="evidence" value="ECO:0007669"/>
    <property type="project" value="UniProtKB-KW"/>
</dbReference>
<dbReference type="PANTHER" id="PTHR47171:SF6">
    <property type="entry name" value="SPECIFIC TRANSCRIPTION FACTOR, PUTATIVE (AFU_ORTHOLOGUE AFUA_2G06130)-RELATED"/>
    <property type="match status" value="1"/>
</dbReference>
<evidence type="ECO:0000313" key="9">
    <source>
        <dbReference type="EMBL" id="KAF2478844.1"/>
    </source>
</evidence>
<keyword evidence="4" id="KW-0238">DNA-binding</keyword>
<keyword evidence="10" id="KW-1185">Reference proteome</keyword>
<dbReference type="SMART" id="SM00906">
    <property type="entry name" value="Fungal_trans"/>
    <property type="match status" value="1"/>
</dbReference>
<dbReference type="EMBL" id="MU001643">
    <property type="protein sequence ID" value="KAF2478844.1"/>
    <property type="molecule type" value="Genomic_DNA"/>
</dbReference>
<dbReference type="AlphaFoldDB" id="A0A6A6PGJ2"/>
<dbReference type="SUPFAM" id="SSF57701">
    <property type="entry name" value="Zn2/Cys6 DNA-binding domain"/>
    <property type="match status" value="1"/>
</dbReference>
<dbReference type="InterPro" id="IPR036864">
    <property type="entry name" value="Zn2-C6_fun-type_DNA-bd_sf"/>
</dbReference>
<proteinExistence type="predicted"/>
<gene>
    <name evidence="9" type="ORF">BDY17DRAFT_60379</name>
</gene>
<feature type="region of interest" description="Disordered" evidence="7">
    <location>
        <begin position="37"/>
        <end position="134"/>
    </location>
</feature>
<evidence type="ECO:0000256" key="5">
    <source>
        <dbReference type="ARBA" id="ARBA00023163"/>
    </source>
</evidence>
<evidence type="ECO:0000259" key="8">
    <source>
        <dbReference type="SMART" id="SM00906"/>
    </source>
</evidence>
<evidence type="ECO:0000313" key="10">
    <source>
        <dbReference type="Proteomes" id="UP000799767"/>
    </source>
</evidence>
<dbReference type="CDD" id="cd00067">
    <property type="entry name" value="GAL4"/>
    <property type="match status" value="1"/>
</dbReference>
<dbReference type="GO" id="GO:0000981">
    <property type="term" value="F:DNA-binding transcription factor activity, RNA polymerase II-specific"/>
    <property type="evidence" value="ECO:0007669"/>
    <property type="project" value="InterPro"/>
</dbReference>
<evidence type="ECO:0000256" key="7">
    <source>
        <dbReference type="SAM" id="MobiDB-lite"/>
    </source>
</evidence>
<evidence type="ECO:0000256" key="2">
    <source>
        <dbReference type="ARBA" id="ARBA00022833"/>
    </source>
</evidence>
<evidence type="ECO:0000256" key="6">
    <source>
        <dbReference type="ARBA" id="ARBA00023242"/>
    </source>
</evidence>
<dbReference type="GO" id="GO:0006351">
    <property type="term" value="P:DNA-templated transcription"/>
    <property type="evidence" value="ECO:0007669"/>
    <property type="project" value="InterPro"/>
</dbReference>
<feature type="compositionally biased region" description="Polar residues" evidence="7">
    <location>
        <begin position="88"/>
        <end position="104"/>
    </location>
</feature>
<dbReference type="RefSeq" id="XP_033585414.1">
    <property type="nucleotide sequence ID" value="XM_033738550.1"/>
</dbReference>
<dbReference type="Pfam" id="PF04082">
    <property type="entry name" value="Fungal_trans"/>
    <property type="match status" value="1"/>
</dbReference>
<dbReference type="GO" id="GO:0008270">
    <property type="term" value="F:zinc ion binding"/>
    <property type="evidence" value="ECO:0007669"/>
    <property type="project" value="InterPro"/>
</dbReference>
<organism evidence="9 10">
    <name type="scientific">Neohortaea acidophila</name>
    <dbReference type="NCBI Taxonomy" id="245834"/>
    <lineage>
        <taxon>Eukaryota</taxon>
        <taxon>Fungi</taxon>
        <taxon>Dikarya</taxon>
        <taxon>Ascomycota</taxon>
        <taxon>Pezizomycotina</taxon>
        <taxon>Dothideomycetes</taxon>
        <taxon>Dothideomycetidae</taxon>
        <taxon>Mycosphaerellales</taxon>
        <taxon>Teratosphaeriaceae</taxon>
        <taxon>Neohortaea</taxon>
    </lineage>
</organism>
<sequence>MELTFVNQYAGDAPKRRRLAQACSFCRQRKKRCIHTTDAMGSDDSEPETTQIEQDESRNGDRRHSSTSWRRRSSRFSVASAPDDITKAPSSTDEPLNHTQSASGSGRARFVSDLAPESTLLDRPVPNADLRRRQPNDDIGLWIDRKEWEALTSPAEAVSQRTQKPHPTVIPPLIEIYFTKIHPILPLLSEQDFRREWKNNTAPEILINAMCLVAAKDTSAVPHLKLTDSANSSSTSTTVSARRFSNTLHHTITKALKSTPPTNKITLIRILALTSLHTQGPDGQEEASMHIAQAMHHAQTLGLHLAITGSVGKEAEMKRLFWCLWAMDRTNAVTNSRPVIMGDRDIAIEDFPPGSSGFPAFEAWLRVAQLLNKVIDFYRPTSDTDATGWEGDYPGLEEIIDEVGGWGLSASILATIHLFYLSVGILSHRTRGFRAVPRGIGSSIRQRLCAIEVVRLLTGPASSTSPPTALHPFPILPYAVSLALSVSYQHLRQSQLEHQQADAREDFRTCCALLSKLRRTWSSADIMATLAKKVLDQLDRAPSLASYRVPRTYGQGVRGDDAEADAPPGDLILPPSACVADFGARPGERTEAPTTEQGGNLATPGAVVEGDGSVVGNAQAAENGIALFDNMDDVFGTFMDPNYPLNLDDMSYQFPAWDMNFDGSVDS</sequence>
<dbReference type="InterPro" id="IPR052073">
    <property type="entry name" value="Amide_Lactam_Regulators"/>
</dbReference>
<feature type="domain" description="Xylanolytic transcriptional activator regulatory" evidence="8">
    <location>
        <begin position="287"/>
        <end position="358"/>
    </location>
</feature>
<dbReference type="OrthoDB" id="10031947at2759"/>
<reference evidence="9" key="1">
    <citation type="journal article" date="2020" name="Stud. Mycol.">
        <title>101 Dothideomycetes genomes: a test case for predicting lifestyles and emergence of pathogens.</title>
        <authorList>
            <person name="Haridas S."/>
            <person name="Albert R."/>
            <person name="Binder M."/>
            <person name="Bloem J."/>
            <person name="Labutti K."/>
            <person name="Salamov A."/>
            <person name="Andreopoulos B."/>
            <person name="Baker S."/>
            <person name="Barry K."/>
            <person name="Bills G."/>
            <person name="Bluhm B."/>
            <person name="Cannon C."/>
            <person name="Castanera R."/>
            <person name="Culley D."/>
            <person name="Daum C."/>
            <person name="Ezra D."/>
            <person name="Gonzalez J."/>
            <person name="Henrissat B."/>
            <person name="Kuo A."/>
            <person name="Liang C."/>
            <person name="Lipzen A."/>
            <person name="Lutzoni F."/>
            <person name="Magnuson J."/>
            <person name="Mondo S."/>
            <person name="Nolan M."/>
            <person name="Ohm R."/>
            <person name="Pangilinan J."/>
            <person name="Park H.-J."/>
            <person name="Ramirez L."/>
            <person name="Alfaro M."/>
            <person name="Sun H."/>
            <person name="Tritt A."/>
            <person name="Yoshinaga Y."/>
            <person name="Zwiers L.-H."/>
            <person name="Turgeon B."/>
            <person name="Goodwin S."/>
            <person name="Spatafora J."/>
            <person name="Crous P."/>
            <person name="Grigoriev I."/>
        </authorList>
    </citation>
    <scope>NUCLEOTIDE SEQUENCE</scope>
    <source>
        <strain evidence="9">CBS 113389</strain>
    </source>
</reference>
<accession>A0A6A6PGJ2</accession>
<keyword evidence="5" id="KW-0804">Transcription</keyword>